<sequence length="500" mass="57073">MSRKPHRILFFGALAGALLFASFFVHKSPVFAGDPEIYFDMGLFAYEEGDHGAAAKHFQKALEIDPDHPESHYYLGAALSKMGRPEEAKGHFERALAQKPDLAEMEYDSAKIAYENGDHAQALAVFEKIAAQDPSHGEAAYYAGLCLFGLKRHREAIPYFESAGENEPSLKDPAVYLSAVSHYHAGMEKQARTRFEYVKNESRSPMLASKAEKWLETIRRKIKEKRRWHLYGRLGYQYDDNVPLTAMSTYSRGSDDDLLGTGYLSVKYDLLKKPRQEISVGYNHYQTLNQKLADYQYLISEGGLYAAHYMESLAFHFQYLHSGTRLGNEPYLRARQIKPGLTWRAFQNHLVNVTYSYSAEDHITDEDQDGYESGAEIALYSGFFKNRANLSLSGGVSRSSKASADYTYLEKQAGAGLTLTLPGDWRLGFYQTYSWDEYERADDGSRRRDEQYYGTASVSMPLWLEGLRLSTEWTYLENHSTDDDYDYRQRTGALHLSFER</sequence>
<dbReference type="EMBL" id="CAACVI010000034">
    <property type="protein sequence ID" value="VEN74538.1"/>
    <property type="molecule type" value="Genomic_DNA"/>
</dbReference>
<gene>
    <name evidence="4" type="ORF">EPICR_40120</name>
</gene>
<dbReference type="InterPro" id="IPR011990">
    <property type="entry name" value="TPR-like_helical_dom_sf"/>
</dbReference>
<dbReference type="InterPro" id="IPR051012">
    <property type="entry name" value="CellSynth/LPSAsmb/PSIAsmb"/>
</dbReference>
<evidence type="ECO:0000313" key="4">
    <source>
        <dbReference type="EMBL" id="VEN74538.1"/>
    </source>
</evidence>
<organism evidence="4">
    <name type="scientific">uncultured Desulfobacteraceae bacterium</name>
    <dbReference type="NCBI Taxonomy" id="218296"/>
    <lineage>
        <taxon>Bacteria</taxon>
        <taxon>Pseudomonadati</taxon>
        <taxon>Thermodesulfobacteriota</taxon>
        <taxon>Desulfobacteria</taxon>
        <taxon>Desulfobacterales</taxon>
        <taxon>Desulfobacteraceae</taxon>
        <taxon>environmental samples</taxon>
    </lineage>
</organism>
<dbReference type="PROSITE" id="PS50293">
    <property type="entry name" value="TPR_REGION"/>
    <property type="match status" value="1"/>
</dbReference>
<dbReference type="PANTHER" id="PTHR45586">
    <property type="entry name" value="TPR REPEAT-CONTAINING PROTEIN PA4667"/>
    <property type="match status" value="1"/>
</dbReference>
<dbReference type="SUPFAM" id="SSF48452">
    <property type="entry name" value="TPR-like"/>
    <property type="match status" value="1"/>
</dbReference>
<protein>
    <submittedName>
        <fullName evidence="4">Uncharacterized protein</fullName>
    </submittedName>
</protein>
<reference evidence="4" key="1">
    <citation type="submission" date="2019-01" db="EMBL/GenBank/DDBJ databases">
        <authorList>
            <consortium name="Genoscope - CEA"/>
            <person name="William W."/>
        </authorList>
    </citation>
    <scope>NUCLEOTIDE SEQUENCE</scope>
    <source>
        <strain evidence="4">CR-1</strain>
    </source>
</reference>
<dbReference type="SMART" id="SM00028">
    <property type="entry name" value="TPR"/>
    <property type="match status" value="4"/>
</dbReference>
<dbReference type="PANTHER" id="PTHR45586:SF1">
    <property type="entry name" value="LIPOPOLYSACCHARIDE ASSEMBLY PROTEIN B"/>
    <property type="match status" value="1"/>
</dbReference>
<dbReference type="PROSITE" id="PS50005">
    <property type="entry name" value="TPR"/>
    <property type="match status" value="2"/>
</dbReference>
<evidence type="ECO:0000256" key="3">
    <source>
        <dbReference type="PROSITE-ProRule" id="PRU00339"/>
    </source>
</evidence>
<keyword evidence="2 3" id="KW-0802">TPR repeat</keyword>
<dbReference type="Pfam" id="PF14559">
    <property type="entry name" value="TPR_19"/>
    <property type="match status" value="1"/>
</dbReference>
<dbReference type="Pfam" id="PF13432">
    <property type="entry name" value="TPR_16"/>
    <property type="match status" value="1"/>
</dbReference>
<dbReference type="InterPro" id="IPR019734">
    <property type="entry name" value="TPR_rpt"/>
</dbReference>
<keyword evidence="1" id="KW-0677">Repeat</keyword>
<proteinExistence type="predicted"/>
<feature type="repeat" description="TPR" evidence="3">
    <location>
        <begin position="69"/>
        <end position="102"/>
    </location>
</feature>
<name>A0A484HJY2_9BACT</name>
<accession>A0A484HJY2</accession>
<dbReference type="AlphaFoldDB" id="A0A484HJY2"/>
<evidence type="ECO:0000256" key="1">
    <source>
        <dbReference type="ARBA" id="ARBA00022737"/>
    </source>
</evidence>
<dbReference type="Gene3D" id="1.25.40.10">
    <property type="entry name" value="Tetratricopeptide repeat domain"/>
    <property type="match status" value="2"/>
</dbReference>
<evidence type="ECO:0000256" key="2">
    <source>
        <dbReference type="ARBA" id="ARBA00022803"/>
    </source>
</evidence>
<feature type="repeat" description="TPR" evidence="3">
    <location>
        <begin position="35"/>
        <end position="68"/>
    </location>
</feature>